<evidence type="ECO:0000313" key="3">
    <source>
        <dbReference type="EMBL" id="TGK41283.1"/>
    </source>
</evidence>
<dbReference type="PANTHER" id="PTHR47515:SF2">
    <property type="entry name" value="INTEGRASE CORE DOMAIN PROTEIN"/>
    <property type="match status" value="1"/>
</dbReference>
<dbReference type="PANTHER" id="PTHR47515">
    <property type="entry name" value="LOW CALCIUM RESPONSE LOCUS PROTEIN T"/>
    <property type="match status" value="1"/>
</dbReference>
<organism evidence="2 4">
    <name type="scientific">Leptospira andrefontaineae</name>
    <dbReference type="NCBI Taxonomy" id="2484976"/>
    <lineage>
        <taxon>Bacteria</taxon>
        <taxon>Pseudomonadati</taxon>
        <taxon>Spirochaetota</taxon>
        <taxon>Spirochaetia</taxon>
        <taxon>Leptospirales</taxon>
        <taxon>Leptospiraceae</taxon>
        <taxon>Leptospira</taxon>
    </lineage>
</organism>
<feature type="domain" description="Integrase catalytic" evidence="1">
    <location>
        <begin position="140"/>
        <end position="307"/>
    </location>
</feature>
<comment type="caution">
    <text evidence="2">The sequence shown here is derived from an EMBL/GenBank/DDBJ whole genome shotgun (WGS) entry which is preliminary data.</text>
</comment>
<gene>
    <name evidence="2" type="ORF">EHO65_07175</name>
    <name evidence="3" type="ORF">EHO65_07605</name>
</gene>
<dbReference type="PROSITE" id="PS50994">
    <property type="entry name" value="INTEGRASE"/>
    <property type="match status" value="1"/>
</dbReference>
<dbReference type="EMBL" id="RQEY01000012">
    <property type="protein sequence ID" value="TGK41206.1"/>
    <property type="molecule type" value="Genomic_DNA"/>
</dbReference>
<dbReference type="InterPro" id="IPR001584">
    <property type="entry name" value="Integrase_cat-core"/>
</dbReference>
<dbReference type="OrthoDB" id="344043at2"/>
<dbReference type="NCBIfam" id="NF033577">
    <property type="entry name" value="transpos_IS481"/>
    <property type="match status" value="1"/>
</dbReference>
<dbReference type="Gene3D" id="3.30.420.10">
    <property type="entry name" value="Ribonuclease H-like superfamily/Ribonuclease H"/>
    <property type="match status" value="1"/>
</dbReference>
<reference evidence="2" key="1">
    <citation type="journal article" date="2019" name="PLoS Negl. Trop. Dis.">
        <title>Revisiting the worldwide diversity of Leptospira species in the environment.</title>
        <authorList>
            <person name="Vincent A.T."/>
            <person name="Schiettekatte O."/>
            <person name="Bourhy P."/>
            <person name="Veyrier F.J."/>
            <person name="Picardeau M."/>
        </authorList>
    </citation>
    <scope>NUCLEOTIDE SEQUENCE [LARGE SCALE GENOMIC DNA]</scope>
    <source>
        <strain evidence="2">201800301</strain>
    </source>
</reference>
<evidence type="ECO:0000313" key="4">
    <source>
        <dbReference type="Proteomes" id="UP000298097"/>
    </source>
</evidence>
<dbReference type="Pfam" id="PF13565">
    <property type="entry name" value="HTH_32"/>
    <property type="match status" value="1"/>
</dbReference>
<accession>A0A4R9H6I5</accession>
<dbReference type="SUPFAM" id="SSF53098">
    <property type="entry name" value="Ribonuclease H-like"/>
    <property type="match status" value="1"/>
</dbReference>
<dbReference type="GO" id="GO:0003676">
    <property type="term" value="F:nucleic acid binding"/>
    <property type="evidence" value="ECO:0007669"/>
    <property type="project" value="InterPro"/>
</dbReference>
<dbReference type="InterPro" id="IPR047656">
    <property type="entry name" value="IS481-like_transpos"/>
</dbReference>
<dbReference type="SUPFAM" id="SSF46689">
    <property type="entry name" value="Homeodomain-like"/>
    <property type="match status" value="1"/>
</dbReference>
<dbReference type="Proteomes" id="UP000298097">
    <property type="component" value="Unassembled WGS sequence"/>
</dbReference>
<name>A0A4R9H6I5_9LEPT</name>
<protein>
    <submittedName>
        <fullName evidence="2">IS481 family transposase</fullName>
    </submittedName>
</protein>
<proteinExistence type="predicted"/>
<dbReference type="InterPro" id="IPR009057">
    <property type="entry name" value="Homeodomain-like_sf"/>
</dbReference>
<dbReference type="AlphaFoldDB" id="A0A4R9H6I5"/>
<dbReference type="GO" id="GO:0015074">
    <property type="term" value="P:DNA integration"/>
    <property type="evidence" value="ECO:0007669"/>
    <property type="project" value="InterPro"/>
</dbReference>
<keyword evidence="4" id="KW-1185">Reference proteome</keyword>
<evidence type="ECO:0000313" key="2">
    <source>
        <dbReference type="EMBL" id="TGK41206.1"/>
    </source>
</evidence>
<sequence length="393" mass="45595">MPWKESLVIEERIKFIAAFKREEWIFADLCKEFGISRKTGYKYLERYEKEGIDGLKEKSRAPKVQPLETPKHIVDLIIRMREEHPSWGPRKLLWRLKVKYHRVKSWPSVTTIGNILKRKGLVRQQPRRKKTPQSLFPFSDAITPNDVWCADFKGHFTVGDGMRCDPLTITDANSRLLLDCQILKKTNTESVKQAFERVFKEYGLPLAIKTDNGSPFASKAIGGLSKLSVWWLKLGIRPERIEPGKPQQNGRHERMHRTLKQETALPPRASLEEQQQSFDRFKKEYNEIRPHEALGYQTPASVYIQSSRLFPSKLQEVAYPTHVVAEKVYESGFSQYGPHRVFFGAPLIGEIVGFEEISDRLCRIYFTNAVLGILDLYTGKVLKYEKLTYNLSY</sequence>
<dbReference type="InterPro" id="IPR012337">
    <property type="entry name" value="RNaseH-like_sf"/>
</dbReference>
<dbReference type="Pfam" id="PF13683">
    <property type="entry name" value="rve_3"/>
    <property type="match status" value="1"/>
</dbReference>
<dbReference type="InterPro" id="IPR036397">
    <property type="entry name" value="RNaseH_sf"/>
</dbReference>
<evidence type="ECO:0000259" key="1">
    <source>
        <dbReference type="PROSITE" id="PS50994"/>
    </source>
</evidence>
<dbReference type="RefSeq" id="WP_135773457.1">
    <property type="nucleotide sequence ID" value="NZ_RQEY01000012.1"/>
</dbReference>
<dbReference type="EMBL" id="RQEY01000012">
    <property type="protein sequence ID" value="TGK41283.1"/>
    <property type="molecule type" value="Genomic_DNA"/>
</dbReference>